<evidence type="ECO:0000313" key="3">
    <source>
        <dbReference type="Proteomes" id="UP001044222"/>
    </source>
</evidence>
<sequence>MFVSEKIISGPSTPRAGAEDGRRGKERLFRTPATRARKPAKKEAGGGAKSVFARMLRTARRYLGDVGRGLSAESKPSPRKNAAAAGRFPRGLGPSSPTRVQVSWAEDGEDPRPPSPLPE</sequence>
<comment type="caution">
    <text evidence="2">The sequence shown here is derived from an EMBL/GenBank/DDBJ whole genome shotgun (WGS) entry which is preliminary data.</text>
</comment>
<feature type="compositionally biased region" description="Basic and acidic residues" evidence="1">
    <location>
        <begin position="17"/>
        <end position="29"/>
    </location>
</feature>
<keyword evidence="3" id="KW-1185">Reference proteome</keyword>
<name>A0A9D3M1F4_ANGAN</name>
<dbReference type="Proteomes" id="UP001044222">
    <property type="component" value="Chromosome 11"/>
</dbReference>
<feature type="region of interest" description="Disordered" evidence="1">
    <location>
        <begin position="1"/>
        <end position="51"/>
    </location>
</feature>
<proteinExistence type="predicted"/>
<organism evidence="2 3">
    <name type="scientific">Anguilla anguilla</name>
    <name type="common">European freshwater eel</name>
    <name type="synonym">Muraena anguilla</name>
    <dbReference type="NCBI Taxonomy" id="7936"/>
    <lineage>
        <taxon>Eukaryota</taxon>
        <taxon>Metazoa</taxon>
        <taxon>Chordata</taxon>
        <taxon>Craniata</taxon>
        <taxon>Vertebrata</taxon>
        <taxon>Euteleostomi</taxon>
        <taxon>Actinopterygii</taxon>
        <taxon>Neopterygii</taxon>
        <taxon>Teleostei</taxon>
        <taxon>Anguilliformes</taxon>
        <taxon>Anguillidae</taxon>
        <taxon>Anguilla</taxon>
    </lineage>
</organism>
<dbReference type="AlphaFoldDB" id="A0A9D3M1F4"/>
<feature type="region of interest" description="Disordered" evidence="1">
    <location>
        <begin position="66"/>
        <end position="119"/>
    </location>
</feature>
<reference evidence="2" key="1">
    <citation type="submission" date="2021-01" db="EMBL/GenBank/DDBJ databases">
        <title>A chromosome-scale assembly of European eel, Anguilla anguilla.</title>
        <authorList>
            <person name="Henkel C."/>
            <person name="Jong-Raadsen S.A."/>
            <person name="Dufour S."/>
            <person name="Weltzien F.-A."/>
            <person name="Palstra A.P."/>
            <person name="Pelster B."/>
            <person name="Spaink H.P."/>
            <person name="Van Den Thillart G.E."/>
            <person name="Jansen H."/>
            <person name="Zahm M."/>
            <person name="Klopp C."/>
            <person name="Cedric C."/>
            <person name="Louis A."/>
            <person name="Berthelot C."/>
            <person name="Parey E."/>
            <person name="Roest Crollius H."/>
            <person name="Montfort J."/>
            <person name="Robinson-Rechavi M."/>
            <person name="Bucao C."/>
            <person name="Bouchez O."/>
            <person name="Gislard M."/>
            <person name="Lluch J."/>
            <person name="Milhes M."/>
            <person name="Lampietro C."/>
            <person name="Lopez Roques C."/>
            <person name="Donnadieu C."/>
            <person name="Braasch I."/>
            <person name="Desvignes T."/>
            <person name="Postlethwait J."/>
            <person name="Bobe J."/>
            <person name="Guiguen Y."/>
            <person name="Dirks R."/>
        </authorList>
    </citation>
    <scope>NUCLEOTIDE SEQUENCE</scope>
    <source>
        <strain evidence="2">Tag_6206</strain>
        <tissue evidence="2">Liver</tissue>
    </source>
</reference>
<dbReference type="EMBL" id="JAFIRN010000011">
    <property type="protein sequence ID" value="KAG5839844.1"/>
    <property type="molecule type" value="Genomic_DNA"/>
</dbReference>
<gene>
    <name evidence="2" type="ORF">ANANG_G00209360</name>
</gene>
<evidence type="ECO:0000256" key="1">
    <source>
        <dbReference type="SAM" id="MobiDB-lite"/>
    </source>
</evidence>
<protein>
    <submittedName>
        <fullName evidence="2">Uncharacterized protein</fullName>
    </submittedName>
</protein>
<accession>A0A9D3M1F4</accession>
<evidence type="ECO:0000313" key="2">
    <source>
        <dbReference type="EMBL" id="KAG5839844.1"/>
    </source>
</evidence>